<name>A0A0P6WUN8_9CHLR</name>
<dbReference type="PANTHER" id="PTHR40455">
    <property type="entry name" value="ANTITOXIN HIGA"/>
    <property type="match status" value="1"/>
</dbReference>
<gene>
    <name evidence="1" type="ORF">ADM99_14415</name>
</gene>
<dbReference type="PANTHER" id="PTHR40455:SF1">
    <property type="entry name" value="ANTITOXIN HIGA"/>
    <property type="match status" value="1"/>
</dbReference>
<dbReference type="PATRIC" id="fig|229920.5.peg.233"/>
<dbReference type="GO" id="GO:0001046">
    <property type="term" value="F:core promoter sequence-specific DNA binding"/>
    <property type="evidence" value="ECO:0007669"/>
    <property type="project" value="TreeGrafter"/>
</dbReference>
<evidence type="ECO:0000313" key="2">
    <source>
        <dbReference type="Proteomes" id="UP000050430"/>
    </source>
</evidence>
<dbReference type="SUPFAM" id="SSF47413">
    <property type="entry name" value="lambda repressor-like DNA-binding domains"/>
    <property type="match status" value="1"/>
</dbReference>
<keyword evidence="2" id="KW-1185">Reference proteome</keyword>
<dbReference type="AlphaFoldDB" id="A0A0P6WUN8"/>
<dbReference type="STRING" id="229920.ADM99_14415"/>
<dbReference type="InterPro" id="IPR039060">
    <property type="entry name" value="Antitox_HigA"/>
</dbReference>
<organism evidence="1 2">
    <name type="scientific">Leptolinea tardivitalis</name>
    <dbReference type="NCBI Taxonomy" id="229920"/>
    <lineage>
        <taxon>Bacteria</taxon>
        <taxon>Bacillati</taxon>
        <taxon>Chloroflexota</taxon>
        <taxon>Anaerolineae</taxon>
        <taxon>Anaerolineales</taxon>
        <taxon>Anaerolineaceae</taxon>
        <taxon>Leptolinea</taxon>
    </lineage>
</organism>
<dbReference type="GO" id="GO:0006355">
    <property type="term" value="P:regulation of DNA-templated transcription"/>
    <property type="evidence" value="ECO:0007669"/>
    <property type="project" value="InterPro"/>
</dbReference>
<dbReference type="Proteomes" id="UP000050430">
    <property type="component" value="Unassembled WGS sequence"/>
</dbReference>
<reference evidence="1 2" key="1">
    <citation type="submission" date="2015-07" db="EMBL/GenBank/DDBJ databases">
        <title>Genome sequence of Leptolinea tardivitalis DSM 16556.</title>
        <authorList>
            <person name="Hemp J."/>
            <person name="Ward L.M."/>
            <person name="Pace L.A."/>
            <person name="Fischer W.W."/>
        </authorList>
    </citation>
    <scope>NUCLEOTIDE SEQUENCE [LARGE SCALE GENOMIC DNA]</scope>
    <source>
        <strain evidence="1 2">YMTK-2</strain>
    </source>
</reference>
<dbReference type="RefSeq" id="WP_062422224.1">
    <property type="nucleotide sequence ID" value="NZ_BBYA01000010.1"/>
</dbReference>
<dbReference type="Gene3D" id="1.10.260.40">
    <property type="entry name" value="lambda repressor-like DNA-binding domains"/>
    <property type="match status" value="1"/>
</dbReference>
<dbReference type="EMBL" id="LGCK01000014">
    <property type="protein sequence ID" value="KPL70349.1"/>
    <property type="molecule type" value="Genomic_DNA"/>
</dbReference>
<dbReference type="InterPro" id="IPR010982">
    <property type="entry name" value="Lambda_DNA-bd_dom_sf"/>
</dbReference>
<dbReference type="OrthoDB" id="9796786at2"/>
<evidence type="ECO:0008006" key="3">
    <source>
        <dbReference type="Google" id="ProtNLM"/>
    </source>
</evidence>
<sequence>MSMEIKPIRTETDYEAALAEVERLWGSEPGTPDGDRFEVLFTLVEAYEEKQYPILPPDPVEAIKYYMESRGLDRHDLEQFIGPSGRVSEVLSRKRPLTLAMIRKLNAGLGIPAEVLIQNSTHS</sequence>
<comment type="caution">
    <text evidence="1">The sequence shown here is derived from an EMBL/GenBank/DDBJ whole genome shotgun (WGS) entry which is preliminary data.</text>
</comment>
<proteinExistence type="predicted"/>
<accession>A0A0P6WUN8</accession>
<evidence type="ECO:0000313" key="1">
    <source>
        <dbReference type="EMBL" id="KPL70349.1"/>
    </source>
</evidence>
<protein>
    <recommendedName>
        <fullName evidence="3">DNA-binding protein</fullName>
    </recommendedName>
</protein>